<reference evidence="2" key="1">
    <citation type="submission" date="2017-04" db="EMBL/GenBank/DDBJ databases">
        <title>Function of individual gut microbiota members based on whole genome sequencing of pure cultures obtained from chicken caecum.</title>
        <authorList>
            <person name="Medvecky M."/>
            <person name="Cejkova D."/>
            <person name="Polansky O."/>
            <person name="Karasova D."/>
            <person name="Kubasova T."/>
            <person name="Cizek A."/>
            <person name="Rychlik I."/>
        </authorList>
    </citation>
    <scope>NUCLEOTIDE SEQUENCE [LARGE SCALE GENOMIC DNA]</scope>
    <source>
        <strain evidence="2">An144</strain>
    </source>
</reference>
<name>A0A0H2PYN2_9ENTE</name>
<dbReference type="AlphaFoldDB" id="A0A0H2PYN2"/>
<comment type="caution">
    <text evidence="1">The sequence shown here is derived from an EMBL/GenBank/DDBJ whole genome shotgun (WGS) entry which is preliminary data.</text>
</comment>
<gene>
    <name evidence="1" type="ORF">B5E88_04990</name>
</gene>
<evidence type="ECO:0000313" key="1">
    <source>
        <dbReference type="EMBL" id="OUQ10792.1"/>
    </source>
</evidence>
<dbReference type="Proteomes" id="UP000196074">
    <property type="component" value="Unassembled WGS sequence"/>
</dbReference>
<sequence>MTFLLILEINMWEVEEINIHFTFLDNAVSYNCFQCRGQCCFLKNNLLLTKKSSSKFIRNNENHDDVVKMLFDFSQTLESNYTLLNCGRNCWFHTDDGCEITCYGLDKPLTCQLYPLKIKKIKNWYIVSFHPCPRFEYKNDSPTAINQEDCLPILHEYIRSKVPITTLDTGVSKNRLEFELDYQKMFKNRMKYRLLNCKASIIDEYLMFYLEFRWDKFSMELTPSQSDTLFVIFKETFYKNMDRLKLFNRTNQYIILRNEFSKDVRNKHKLRLLK</sequence>
<protein>
    <submittedName>
        <fullName evidence="1">Uncharacterized protein</fullName>
    </submittedName>
</protein>
<dbReference type="EMBL" id="NFLC01000007">
    <property type="protein sequence ID" value="OUQ10792.1"/>
    <property type="molecule type" value="Genomic_DNA"/>
</dbReference>
<organism evidence="1 2">
    <name type="scientific">Enterococcus cecorum</name>
    <dbReference type="NCBI Taxonomy" id="44008"/>
    <lineage>
        <taxon>Bacteria</taxon>
        <taxon>Bacillati</taxon>
        <taxon>Bacillota</taxon>
        <taxon>Bacilli</taxon>
        <taxon>Lactobacillales</taxon>
        <taxon>Enterococcaceae</taxon>
        <taxon>Enterococcus</taxon>
    </lineage>
</organism>
<proteinExistence type="predicted"/>
<accession>A0A0H2PYN2</accession>
<evidence type="ECO:0000313" key="2">
    <source>
        <dbReference type="Proteomes" id="UP000196074"/>
    </source>
</evidence>